<feature type="transmembrane region" description="Helical" evidence="1">
    <location>
        <begin position="53"/>
        <end position="75"/>
    </location>
</feature>
<dbReference type="AlphaFoldDB" id="A0AAV5U7Z1"/>
<dbReference type="PANTHER" id="PTHR45757">
    <property type="entry name" value="PROTEIN CBG23364-RELATED"/>
    <property type="match status" value="1"/>
</dbReference>
<keyword evidence="1" id="KW-1133">Transmembrane helix</keyword>
<evidence type="ECO:0000256" key="1">
    <source>
        <dbReference type="SAM" id="Phobius"/>
    </source>
</evidence>
<evidence type="ECO:0000313" key="2">
    <source>
        <dbReference type="EMBL" id="GMT02310.1"/>
    </source>
</evidence>
<keyword evidence="1" id="KW-0472">Membrane</keyword>
<feature type="non-terminal residue" evidence="2">
    <location>
        <position position="1"/>
    </location>
</feature>
<dbReference type="PANTHER" id="PTHR45757:SF3">
    <property type="entry name" value="MFS DOMAIN-CONTAINING PROTEIN"/>
    <property type="match status" value="1"/>
</dbReference>
<evidence type="ECO:0000313" key="3">
    <source>
        <dbReference type="Proteomes" id="UP001432027"/>
    </source>
</evidence>
<gene>
    <name evidence="2" type="ORF">PENTCL1PPCAC_24485</name>
</gene>
<organism evidence="2 3">
    <name type="scientific">Pristionchus entomophagus</name>
    <dbReference type="NCBI Taxonomy" id="358040"/>
    <lineage>
        <taxon>Eukaryota</taxon>
        <taxon>Metazoa</taxon>
        <taxon>Ecdysozoa</taxon>
        <taxon>Nematoda</taxon>
        <taxon>Chromadorea</taxon>
        <taxon>Rhabditida</taxon>
        <taxon>Rhabditina</taxon>
        <taxon>Diplogasteromorpha</taxon>
        <taxon>Diplogasteroidea</taxon>
        <taxon>Neodiplogasteridae</taxon>
        <taxon>Pristionchus</taxon>
    </lineage>
</organism>
<dbReference type="GO" id="GO:0016020">
    <property type="term" value="C:membrane"/>
    <property type="evidence" value="ECO:0007669"/>
    <property type="project" value="TreeGrafter"/>
</dbReference>
<proteinExistence type="predicted"/>
<keyword evidence="3" id="KW-1185">Reference proteome</keyword>
<protein>
    <submittedName>
        <fullName evidence="2">Uncharacterized protein</fullName>
    </submittedName>
</protein>
<reference evidence="2" key="1">
    <citation type="submission" date="2023-10" db="EMBL/GenBank/DDBJ databases">
        <title>Genome assembly of Pristionchus species.</title>
        <authorList>
            <person name="Yoshida K."/>
            <person name="Sommer R.J."/>
        </authorList>
    </citation>
    <scope>NUCLEOTIDE SEQUENCE</scope>
    <source>
        <strain evidence="2">RS0144</strain>
    </source>
</reference>
<dbReference type="Proteomes" id="UP001432027">
    <property type="component" value="Unassembled WGS sequence"/>
</dbReference>
<dbReference type="EMBL" id="BTSX01000005">
    <property type="protein sequence ID" value="GMT02310.1"/>
    <property type="molecule type" value="Genomic_DNA"/>
</dbReference>
<sequence length="94" mass="10524">FNTAGFNKCATLRSRQHAHFTLTQKMNIWAACIIIEPFIVEPILTDHTSQSQWIIVFSIHGCFAIIAGVIFLFTADANPAPWTHSPSDDKEILP</sequence>
<name>A0AAV5U7Z1_9BILA</name>
<accession>A0AAV5U7Z1</accession>
<comment type="caution">
    <text evidence="2">The sequence shown here is derived from an EMBL/GenBank/DDBJ whole genome shotgun (WGS) entry which is preliminary data.</text>
</comment>
<keyword evidence="1" id="KW-0812">Transmembrane</keyword>